<organism evidence="2 3">
    <name type="scientific">Polarella glacialis</name>
    <name type="common">Dinoflagellate</name>
    <dbReference type="NCBI Taxonomy" id="89957"/>
    <lineage>
        <taxon>Eukaryota</taxon>
        <taxon>Sar</taxon>
        <taxon>Alveolata</taxon>
        <taxon>Dinophyceae</taxon>
        <taxon>Suessiales</taxon>
        <taxon>Suessiaceae</taxon>
        <taxon>Polarella</taxon>
    </lineage>
</organism>
<dbReference type="EMBL" id="CAJNNV010028693">
    <property type="protein sequence ID" value="CAE8625490.1"/>
    <property type="molecule type" value="Genomic_DNA"/>
</dbReference>
<keyword evidence="1" id="KW-0949">S-adenosyl-L-methionine</keyword>
<dbReference type="InterPro" id="IPR025799">
    <property type="entry name" value="Arg_MeTrfase"/>
</dbReference>
<comment type="caution">
    <text evidence="2">The sequence shown here is derived from an EMBL/GenBank/DDBJ whole genome shotgun (WGS) entry which is preliminary data.</text>
</comment>
<dbReference type="GO" id="GO:0016274">
    <property type="term" value="F:protein-arginine N-methyltransferase activity"/>
    <property type="evidence" value="ECO:0007669"/>
    <property type="project" value="InterPro"/>
</dbReference>
<keyword evidence="3" id="KW-1185">Reference proteome</keyword>
<dbReference type="Proteomes" id="UP000654075">
    <property type="component" value="Unassembled WGS sequence"/>
</dbReference>
<dbReference type="GO" id="GO:0005634">
    <property type="term" value="C:nucleus"/>
    <property type="evidence" value="ECO:0007669"/>
    <property type="project" value="TreeGrafter"/>
</dbReference>
<reference evidence="2" key="1">
    <citation type="submission" date="2021-02" db="EMBL/GenBank/DDBJ databases">
        <authorList>
            <person name="Dougan E. K."/>
            <person name="Rhodes N."/>
            <person name="Thang M."/>
            <person name="Chan C."/>
        </authorList>
    </citation>
    <scope>NUCLEOTIDE SEQUENCE</scope>
</reference>
<gene>
    <name evidence="2" type="ORF">PGLA1383_LOCUS42486</name>
</gene>
<dbReference type="GO" id="GO:0042054">
    <property type="term" value="F:histone methyltransferase activity"/>
    <property type="evidence" value="ECO:0007669"/>
    <property type="project" value="TreeGrafter"/>
</dbReference>
<evidence type="ECO:0000256" key="1">
    <source>
        <dbReference type="ARBA" id="ARBA00022691"/>
    </source>
</evidence>
<dbReference type="CDD" id="cd02440">
    <property type="entry name" value="AdoMet_MTases"/>
    <property type="match status" value="1"/>
</dbReference>
<name>A0A813GF06_POLGL</name>
<dbReference type="SUPFAM" id="SSF53335">
    <property type="entry name" value="S-adenosyl-L-methionine-dependent methyltransferases"/>
    <property type="match status" value="1"/>
</dbReference>
<sequence length="306" mass="33650">MDIGTGPFALFALAAVRAGAKKVYAIEANPEAAERARNFVSRQDDIPAGSVEVIEGFTTAITLPEKVDLVIAEIVGALASEENMITTMRDAQERHMKTPKDPFSYIPCGVQTFAAPASYALHPILAPPRYERLQGQPLRLNARDRTLELLADPQLLEDIKFFDDKLPSPGRWKTTEKPLEFTVAAARLEMNEKDYYEALMKEEVTPEEAGPLAKLTAKTFSGMAFWPRLTLDPAGTIVVESRGPLGEHQKSHWPTVLALMHPTPVPIKAGDVLKISEALRRALVSRLFVCVNFAVESVNVCPSVCL</sequence>
<dbReference type="Gene3D" id="3.40.50.150">
    <property type="entry name" value="Vaccinia Virus protein VP39"/>
    <property type="match status" value="1"/>
</dbReference>
<dbReference type="PANTHER" id="PTHR11006">
    <property type="entry name" value="PROTEIN ARGININE N-METHYLTRANSFERASE"/>
    <property type="match status" value="1"/>
</dbReference>
<evidence type="ECO:0000313" key="3">
    <source>
        <dbReference type="Proteomes" id="UP000654075"/>
    </source>
</evidence>
<proteinExistence type="predicted"/>
<dbReference type="AlphaFoldDB" id="A0A813GF06"/>
<dbReference type="PANTHER" id="PTHR11006:SF53">
    <property type="entry name" value="PROTEIN ARGININE N-METHYLTRANSFERASE 3"/>
    <property type="match status" value="1"/>
</dbReference>
<protein>
    <submittedName>
        <fullName evidence="2">Uncharacterized protein</fullName>
    </submittedName>
</protein>
<evidence type="ECO:0000313" key="2">
    <source>
        <dbReference type="EMBL" id="CAE8625490.1"/>
    </source>
</evidence>
<dbReference type="OrthoDB" id="418565at2759"/>
<accession>A0A813GF06</accession>
<dbReference type="InterPro" id="IPR029063">
    <property type="entry name" value="SAM-dependent_MTases_sf"/>
</dbReference>